<keyword evidence="14" id="KW-0479">Metal-binding</keyword>
<evidence type="ECO:0000256" key="14">
    <source>
        <dbReference type="PIRSR" id="PIRSR603373-2"/>
    </source>
</evidence>
<dbReference type="InterPro" id="IPR030389">
    <property type="entry name" value="G_FEOB_dom"/>
</dbReference>
<dbReference type="Pfam" id="PF07664">
    <property type="entry name" value="FeoB_C"/>
    <property type="match status" value="1"/>
</dbReference>
<evidence type="ECO:0000256" key="12">
    <source>
        <dbReference type="NCBIfam" id="TIGR00437"/>
    </source>
</evidence>
<feature type="binding site" evidence="14">
    <location>
        <position position="21"/>
    </location>
    <ligand>
        <name>Mg(2+)</name>
        <dbReference type="ChEBI" id="CHEBI:18420"/>
        <label>2</label>
    </ligand>
</feature>
<comment type="subcellular location">
    <subcellularLocation>
        <location evidence="15">Cell inner membrane</location>
        <topology evidence="15">Multi-pass membrane protein</topology>
    </subcellularLocation>
    <subcellularLocation>
        <location evidence="1">Cell membrane</location>
        <topology evidence="1">Multi-pass membrane protein</topology>
    </subcellularLocation>
</comment>
<keyword evidence="8 15" id="KW-0408">Iron</keyword>
<gene>
    <name evidence="17" type="ORF">SAMN03084138_02612</name>
</gene>
<dbReference type="PANTHER" id="PTHR43185">
    <property type="entry name" value="FERROUS IRON TRANSPORT PROTEIN B"/>
    <property type="match status" value="1"/>
</dbReference>
<dbReference type="NCBIfam" id="TIGR00437">
    <property type="entry name" value="feoB"/>
    <property type="match status" value="1"/>
</dbReference>
<comment type="function">
    <text evidence="15">Probable transporter of a GTP-driven Fe(2+) uptake system.</text>
</comment>
<dbReference type="GeneID" id="35870855"/>
<evidence type="ECO:0000256" key="9">
    <source>
        <dbReference type="ARBA" id="ARBA00023065"/>
    </source>
</evidence>
<dbReference type="AlphaFoldDB" id="A0A1I5RNG7"/>
<feature type="transmembrane region" description="Helical" evidence="15">
    <location>
        <begin position="423"/>
        <end position="448"/>
    </location>
</feature>
<evidence type="ECO:0000256" key="4">
    <source>
        <dbReference type="ARBA" id="ARBA00022496"/>
    </source>
</evidence>
<accession>A0A1I5RNG7</accession>
<feature type="binding site" evidence="13">
    <location>
        <begin position="120"/>
        <end position="123"/>
    </location>
    <ligand>
        <name>GTP</name>
        <dbReference type="ChEBI" id="CHEBI:37565"/>
        <label>1</label>
    </ligand>
</feature>
<evidence type="ECO:0000313" key="18">
    <source>
        <dbReference type="Proteomes" id="UP000182692"/>
    </source>
</evidence>
<keyword evidence="7 15" id="KW-1133">Transmembrane helix</keyword>
<keyword evidence="9" id="KW-0406">Ion transport</keyword>
<proteinExistence type="inferred from homology"/>
<dbReference type="GO" id="GO:0005886">
    <property type="term" value="C:plasma membrane"/>
    <property type="evidence" value="ECO:0007669"/>
    <property type="project" value="UniProtKB-SubCell"/>
</dbReference>
<feature type="binding site" evidence="13">
    <location>
        <begin position="35"/>
        <end position="39"/>
    </location>
    <ligand>
        <name>GTP</name>
        <dbReference type="ChEBI" id="CHEBI:37565"/>
        <label>2</label>
    </ligand>
</feature>
<dbReference type="Proteomes" id="UP000182692">
    <property type="component" value="Unassembled WGS sequence"/>
</dbReference>
<evidence type="ECO:0000256" key="6">
    <source>
        <dbReference type="ARBA" id="ARBA00022741"/>
    </source>
</evidence>
<keyword evidence="2 15" id="KW-0813">Transport</keyword>
<comment type="similarity">
    <text evidence="15">Belongs to the TRAFAC class TrmE-Era-EngA-EngB-Septin-like GTPase superfamily. FeoB GTPase (TC 9.A.8) family.</text>
</comment>
<evidence type="ECO:0000256" key="10">
    <source>
        <dbReference type="ARBA" id="ARBA00023134"/>
    </source>
</evidence>
<evidence type="ECO:0000256" key="7">
    <source>
        <dbReference type="ARBA" id="ARBA00022989"/>
    </source>
</evidence>
<evidence type="ECO:0000313" key="17">
    <source>
        <dbReference type="EMBL" id="SFP59927.1"/>
    </source>
</evidence>
<evidence type="ECO:0000256" key="8">
    <source>
        <dbReference type="ARBA" id="ARBA00023004"/>
    </source>
</evidence>
<keyword evidence="4 15" id="KW-0410">Iron transport</keyword>
<dbReference type="GO" id="GO:0046872">
    <property type="term" value="F:metal ion binding"/>
    <property type="evidence" value="ECO:0007669"/>
    <property type="project" value="UniProtKB-KW"/>
</dbReference>
<dbReference type="InterPro" id="IPR050860">
    <property type="entry name" value="FeoB_GTPase"/>
</dbReference>
<dbReference type="Gene3D" id="3.40.50.300">
    <property type="entry name" value="P-loop containing nucleotide triphosphate hydrolases"/>
    <property type="match status" value="1"/>
</dbReference>
<dbReference type="Pfam" id="PF07670">
    <property type="entry name" value="Gate"/>
    <property type="match status" value="2"/>
</dbReference>
<dbReference type="NCBIfam" id="NF007105">
    <property type="entry name" value="PRK09554.1"/>
    <property type="match status" value="1"/>
</dbReference>
<sequence length="760" mass="82259">MQSKQLLTVGNPNSGKTTLFNRLTGGRQEIGNWAGVTVDKKTGQAHIGDESFLITDLPGIYTLDNADGENSLDESIAITALFTHPSDLIVNVLDASSLERSLYLTLQLRELGRPMVVVLNKMDVVQQQGFSIDTDVLAHALGCPVLTVTATSMADVEVFKQALPTQIQPAQACPPLSIQYGSDIESAISTIAASLKDTEIQYQRAAAIRLLAGDAILLNQLSADAQAHVKQITTELSNKADTDLVIADVRYSQVADMCHQCKQQDLPLTARVTDAIDDVLLNRWLGLPLFFVVMYLMFMFSINIGSAFIDFFDISTGAVLVDGGHYLLDNHLPVWLVTIIADGIGGGIQTVTTFIPVIACLYLFMSLLESSGYMARAAFVLDKFMQKVGLPGKAFVPLVLGFGCNVPAIMATRTLDQERERRLAAAMAPFMSCGARLPVYALFAAAFFPEHGQNIVFLLYLLGIAAAIFTGMVLRRTLFPGDSEALIMEMPRYELPRLKDVMFKTWHKLKRFVLGAGKTIVVVVTILSFFNSIGTDGSFGNQDSEQSVLSEAAKIVTPIFAPIGIQEDNWPATVGIITGIFAKEAVVGTLNNLYASPSDEESAEYDLTGSLQEAVQSIPENLLGINFADPLGIDVGDLPDQETVAEDQGVDLSIFANLNVNFSAAGAFAYLVFILLYTPCVAAMGAYVREFGRAFSAFIAGWTMLLAVVAATLCYQVLAFSLSPVTSMLWIAASIAVMLLSIFGLGVYAKREKTQCWATL</sequence>
<feature type="transmembrane region" description="Helical" evidence="15">
    <location>
        <begin position="394"/>
        <end position="411"/>
    </location>
</feature>
<keyword evidence="10 13" id="KW-0342">GTP-binding</keyword>
<dbReference type="InterPro" id="IPR011640">
    <property type="entry name" value="Fe2_transport_prot_B_C"/>
</dbReference>
<reference evidence="17 18" key="1">
    <citation type="submission" date="2016-10" db="EMBL/GenBank/DDBJ databases">
        <authorList>
            <person name="de Groot N.N."/>
        </authorList>
    </citation>
    <scope>NUCLEOTIDE SEQUENCE [LARGE SCALE GENOMIC DNA]</scope>
    <source>
        <strain evidence="17 18">DSM 15893</strain>
    </source>
</reference>
<evidence type="ECO:0000256" key="2">
    <source>
        <dbReference type="ARBA" id="ARBA00022448"/>
    </source>
</evidence>
<organism evidence="17 18">
    <name type="scientific">Enterovibrio norvegicus DSM 15893</name>
    <dbReference type="NCBI Taxonomy" id="1121869"/>
    <lineage>
        <taxon>Bacteria</taxon>
        <taxon>Pseudomonadati</taxon>
        <taxon>Pseudomonadota</taxon>
        <taxon>Gammaproteobacteria</taxon>
        <taxon>Vibrionales</taxon>
        <taxon>Vibrionaceae</taxon>
        <taxon>Enterovibrio</taxon>
    </lineage>
</organism>
<dbReference type="Gene3D" id="1.10.287.1770">
    <property type="match status" value="1"/>
</dbReference>
<feature type="transmembrane region" description="Helical" evidence="15">
    <location>
        <begin position="454"/>
        <end position="474"/>
    </location>
</feature>
<dbReference type="RefSeq" id="WP_074927229.1">
    <property type="nucleotide sequence ID" value="NZ_FOWR01000018.1"/>
</dbReference>
<dbReference type="GO" id="GO:0015093">
    <property type="term" value="F:ferrous iron transmembrane transporter activity"/>
    <property type="evidence" value="ECO:0007669"/>
    <property type="project" value="UniProtKB-UniRule"/>
</dbReference>
<dbReference type="InterPro" id="IPR027417">
    <property type="entry name" value="P-loop_NTPase"/>
</dbReference>
<dbReference type="PROSITE" id="PS51711">
    <property type="entry name" value="G_FEOB"/>
    <property type="match status" value="1"/>
</dbReference>
<dbReference type="CDD" id="cd01879">
    <property type="entry name" value="FeoB"/>
    <property type="match status" value="1"/>
</dbReference>
<name>A0A1I5RNG7_9GAMM</name>
<evidence type="ECO:0000256" key="1">
    <source>
        <dbReference type="ARBA" id="ARBA00004651"/>
    </source>
</evidence>
<feature type="transmembrane region" description="Helical" evidence="15">
    <location>
        <begin position="728"/>
        <end position="749"/>
    </location>
</feature>
<protein>
    <recommendedName>
        <fullName evidence="12 15">Ferrous iron transport protein B</fullName>
    </recommendedName>
</protein>
<feature type="transmembrane region" description="Helical" evidence="15">
    <location>
        <begin position="355"/>
        <end position="374"/>
    </location>
</feature>
<dbReference type="InterPro" id="IPR011642">
    <property type="entry name" value="Gate_dom"/>
</dbReference>
<dbReference type="EMBL" id="FOWR01000018">
    <property type="protein sequence ID" value="SFP59927.1"/>
    <property type="molecule type" value="Genomic_DNA"/>
</dbReference>
<feature type="binding site" evidence="14">
    <location>
        <position position="24"/>
    </location>
    <ligand>
        <name>Mg(2+)</name>
        <dbReference type="ChEBI" id="CHEBI:18420"/>
        <label>2</label>
    </ligand>
</feature>
<evidence type="ECO:0000256" key="15">
    <source>
        <dbReference type="RuleBase" id="RU362098"/>
    </source>
</evidence>
<feature type="transmembrane region" description="Helical" evidence="15">
    <location>
        <begin position="512"/>
        <end position="530"/>
    </location>
</feature>
<evidence type="ECO:0000256" key="11">
    <source>
        <dbReference type="ARBA" id="ARBA00023136"/>
    </source>
</evidence>
<dbReference type="InterPro" id="IPR041069">
    <property type="entry name" value="FeoB_Cyto"/>
</dbReference>
<dbReference type="SUPFAM" id="SSF52540">
    <property type="entry name" value="P-loop containing nucleoside triphosphate hydrolases"/>
    <property type="match status" value="1"/>
</dbReference>
<feature type="domain" description="FeoB-type G" evidence="16">
    <location>
        <begin position="3"/>
        <end position="169"/>
    </location>
</feature>
<dbReference type="InterPro" id="IPR003373">
    <property type="entry name" value="Fe2_transport_prot-B"/>
</dbReference>
<dbReference type="Pfam" id="PF17910">
    <property type="entry name" value="FeoB_Cyto"/>
    <property type="match status" value="1"/>
</dbReference>
<keyword evidence="6 13" id="KW-0547">Nucleotide-binding</keyword>
<feature type="binding site" evidence="14">
    <location>
        <position position="25"/>
    </location>
    <ligand>
        <name>Mg(2+)</name>
        <dbReference type="ChEBI" id="CHEBI:18420"/>
        <label>2</label>
    </ligand>
</feature>
<dbReference type="OrthoDB" id="9809127at2"/>
<feature type="transmembrane region" description="Helical" evidence="15">
    <location>
        <begin position="695"/>
        <end position="722"/>
    </location>
</feature>
<evidence type="ECO:0000256" key="3">
    <source>
        <dbReference type="ARBA" id="ARBA00022475"/>
    </source>
</evidence>
<evidence type="ECO:0000256" key="13">
    <source>
        <dbReference type="PIRSR" id="PIRSR603373-1"/>
    </source>
</evidence>
<evidence type="ECO:0000259" key="16">
    <source>
        <dbReference type="PROSITE" id="PS51711"/>
    </source>
</evidence>
<feature type="binding site" evidence="13">
    <location>
        <begin position="10"/>
        <end position="17"/>
    </location>
    <ligand>
        <name>GTP</name>
        <dbReference type="ChEBI" id="CHEBI:37565"/>
        <label>1</label>
    </ligand>
</feature>
<keyword evidence="14" id="KW-0460">Magnesium</keyword>
<dbReference type="PANTHER" id="PTHR43185:SF1">
    <property type="entry name" value="FE(2+) TRANSPORTER FEOB"/>
    <property type="match status" value="1"/>
</dbReference>
<dbReference type="GO" id="GO:0005525">
    <property type="term" value="F:GTP binding"/>
    <property type="evidence" value="ECO:0007669"/>
    <property type="project" value="UniProtKB-KW"/>
</dbReference>
<feature type="transmembrane region" description="Helical" evidence="15">
    <location>
        <begin position="289"/>
        <end position="312"/>
    </location>
</feature>
<feature type="binding site" evidence="13">
    <location>
        <begin position="56"/>
        <end position="59"/>
    </location>
    <ligand>
        <name>GTP</name>
        <dbReference type="ChEBI" id="CHEBI:37565"/>
        <label>3</label>
    </ligand>
</feature>
<feature type="transmembrane region" description="Helical" evidence="15">
    <location>
        <begin position="667"/>
        <end position="688"/>
    </location>
</feature>
<dbReference type="Pfam" id="PF02421">
    <property type="entry name" value="FeoB_N"/>
    <property type="match status" value="1"/>
</dbReference>
<keyword evidence="5 15" id="KW-0812">Transmembrane</keyword>
<keyword evidence="3" id="KW-1003">Cell membrane</keyword>
<keyword evidence="11 15" id="KW-0472">Membrane</keyword>
<evidence type="ECO:0000256" key="5">
    <source>
        <dbReference type="ARBA" id="ARBA00022692"/>
    </source>
</evidence>
<dbReference type="STRING" id="1121869.SAMN03084138_02612"/>